<keyword evidence="1" id="KW-0812">Transmembrane</keyword>
<feature type="domain" description="SHOCT" evidence="2">
    <location>
        <begin position="54"/>
        <end position="80"/>
    </location>
</feature>
<name>A5D3D0_PELTS</name>
<keyword evidence="1" id="KW-1133">Transmembrane helix</keyword>
<keyword evidence="1" id="KW-0472">Membrane</keyword>
<organism evidence="3 4">
    <name type="scientific">Pelotomaculum thermopropionicum (strain DSM 13744 / JCM 10971 / SI)</name>
    <dbReference type="NCBI Taxonomy" id="370438"/>
    <lineage>
        <taxon>Bacteria</taxon>
        <taxon>Bacillati</taxon>
        <taxon>Bacillota</taxon>
        <taxon>Clostridia</taxon>
        <taxon>Eubacteriales</taxon>
        <taxon>Desulfotomaculaceae</taxon>
        <taxon>Pelotomaculum</taxon>
    </lineage>
</organism>
<accession>A5D3D0</accession>
<dbReference type="EMBL" id="AP009389">
    <property type="protein sequence ID" value="BAF59253.1"/>
    <property type="molecule type" value="Genomic_DNA"/>
</dbReference>
<keyword evidence="4" id="KW-1185">Reference proteome</keyword>
<evidence type="ECO:0000313" key="4">
    <source>
        <dbReference type="Proteomes" id="UP000006556"/>
    </source>
</evidence>
<dbReference type="Pfam" id="PF09851">
    <property type="entry name" value="SHOCT"/>
    <property type="match status" value="1"/>
</dbReference>
<dbReference type="InterPro" id="IPR018649">
    <property type="entry name" value="SHOCT"/>
</dbReference>
<evidence type="ECO:0000313" key="3">
    <source>
        <dbReference type="EMBL" id="BAF59253.1"/>
    </source>
</evidence>
<feature type="transmembrane region" description="Helical" evidence="1">
    <location>
        <begin position="12"/>
        <end position="38"/>
    </location>
</feature>
<evidence type="ECO:0000259" key="2">
    <source>
        <dbReference type="Pfam" id="PF09851"/>
    </source>
</evidence>
<reference evidence="4" key="1">
    <citation type="journal article" date="2008" name="Genome Res.">
        <title>The genome of Pelotomaculum thermopropionicum reveals niche-associated evolution in anaerobic microbiota.</title>
        <authorList>
            <person name="Kosaka T."/>
            <person name="Kato S."/>
            <person name="Shimoyama T."/>
            <person name="Ishii S."/>
            <person name="Abe T."/>
            <person name="Watanabe K."/>
        </authorList>
    </citation>
    <scope>NUCLEOTIDE SEQUENCE [LARGE SCALE GENOMIC DNA]</scope>
    <source>
        <strain evidence="4">DSM 13744 / JCM 10971 / SI</strain>
    </source>
</reference>
<dbReference type="HOGENOM" id="CLU_159099_2_3_9"/>
<dbReference type="eggNOG" id="COG3462">
    <property type="taxonomic scope" value="Bacteria"/>
</dbReference>
<protein>
    <submittedName>
        <fullName evidence="3">Predicted membrane protein</fullName>
    </submittedName>
</protein>
<gene>
    <name evidence="3" type="ordered locus">PTH_1072</name>
</gene>
<dbReference type="KEGG" id="pth:PTH_1072"/>
<dbReference type="STRING" id="370438.PTH_1072"/>
<evidence type="ECO:0000256" key="1">
    <source>
        <dbReference type="SAM" id="Phobius"/>
    </source>
</evidence>
<sequence length="83" mass="9530">MMTGFDGNWGGWVFAMQLLFSWLVPLAVIALLVFWAAVWGRERKTGLGNPHAADPLHVLKLRYAKGEISSEEYHRMKEDLKRD</sequence>
<dbReference type="Proteomes" id="UP000006556">
    <property type="component" value="Chromosome"/>
</dbReference>
<proteinExistence type="predicted"/>
<dbReference type="AlphaFoldDB" id="A5D3D0"/>